<dbReference type="GO" id="GO:0008757">
    <property type="term" value="F:S-adenosylmethionine-dependent methyltransferase activity"/>
    <property type="evidence" value="ECO:0007669"/>
    <property type="project" value="InterPro"/>
</dbReference>
<dbReference type="KEGG" id="xpe:BJD13_05610"/>
<evidence type="ECO:0000313" key="4">
    <source>
        <dbReference type="Proteomes" id="UP000035369"/>
    </source>
</evidence>
<keyword evidence="4" id="KW-1185">Reference proteome</keyword>
<dbReference type="EMBL" id="JZUY01000049">
    <property type="protein sequence ID" value="KLC02408.1"/>
    <property type="molecule type" value="Genomic_DNA"/>
</dbReference>
<dbReference type="GO" id="GO:0009312">
    <property type="term" value="P:oligosaccharide biosynthetic process"/>
    <property type="evidence" value="ECO:0007669"/>
    <property type="project" value="InterPro"/>
</dbReference>
<gene>
    <name evidence="3" type="ORF">DB769_18785</name>
    <name evidence="2" type="ORF">G3W61_13110</name>
    <name evidence="1" type="ORF">XP315_19690</name>
</gene>
<dbReference type="InterPro" id="IPR029063">
    <property type="entry name" value="SAM-dependent_MTases_sf"/>
</dbReference>
<sequence length="200" mass="22529">MNAQANADYFDSIYQQHDPFGYGTRWYEKRKRDILLATLPRQGFARGWELGCSNGEATCGLAARCDRLLATDMSAAAVHHAKQRVGERSNVEIVQACHPQHWPVGRFDLIVLSEIGYYLAAPELDELIARLQQALTPEGLLVACHWKHPFEQAQQDGIAVHACIARLLTLPLSYRYEDSDFLLEAWTAQPLSVAQHEGLR</sequence>
<organism evidence="2 6">
    <name type="scientific">Xanthomonas perforans</name>
    <dbReference type="NCBI Taxonomy" id="442694"/>
    <lineage>
        <taxon>Bacteria</taxon>
        <taxon>Pseudomonadati</taxon>
        <taxon>Pseudomonadota</taxon>
        <taxon>Gammaproteobacteria</taxon>
        <taxon>Lysobacterales</taxon>
        <taxon>Lysobacteraceae</taxon>
        <taxon>Xanthomonas</taxon>
    </lineage>
</organism>
<dbReference type="RefSeq" id="WP_008575701.1">
    <property type="nucleotide sequence ID" value="NZ_CP018475.1"/>
</dbReference>
<evidence type="ECO:0000313" key="5">
    <source>
        <dbReference type="Proteomes" id="UP000289372"/>
    </source>
</evidence>
<dbReference type="Proteomes" id="UP000289372">
    <property type="component" value="Unassembled WGS sequence"/>
</dbReference>
<dbReference type="SUPFAM" id="SSF53335">
    <property type="entry name" value="S-adenosyl-L-methionine-dependent methyltransferases"/>
    <property type="match status" value="1"/>
</dbReference>
<evidence type="ECO:0000313" key="2">
    <source>
        <dbReference type="EMBL" id="NEL77178.1"/>
    </source>
</evidence>
<dbReference type="InterPro" id="IPR008715">
    <property type="entry name" value="SAM-MeTfrase_NodS-like"/>
</dbReference>
<keyword evidence="2" id="KW-0489">Methyltransferase</keyword>
<accession>A0A0G8UQN2</accession>
<dbReference type="Pfam" id="PF05401">
    <property type="entry name" value="NodS"/>
    <property type="match status" value="1"/>
</dbReference>
<dbReference type="Gene3D" id="3.40.50.150">
    <property type="entry name" value="Vaccinia Virus protein VP39"/>
    <property type="match status" value="1"/>
</dbReference>
<dbReference type="GO" id="GO:0032259">
    <property type="term" value="P:methylation"/>
    <property type="evidence" value="ECO:0007669"/>
    <property type="project" value="UniProtKB-KW"/>
</dbReference>
<evidence type="ECO:0000313" key="6">
    <source>
        <dbReference type="Proteomes" id="UP000471082"/>
    </source>
</evidence>
<keyword evidence="2" id="KW-0808">Transferase</keyword>
<protein>
    <submittedName>
        <fullName evidence="1 2">Methyltransferase</fullName>
    </submittedName>
</protein>
<comment type="caution">
    <text evidence="2">The sequence shown here is derived from an EMBL/GenBank/DDBJ whole genome shotgun (WGS) entry which is preliminary data.</text>
</comment>
<dbReference type="EMBL" id="PUUL01000122">
    <property type="protein sequence ID" value="RXD50504.1"/>
    <property type="molecule type" value="Genomic_DNA"/>
</dbReference>
<dbReference type="Proteomes" id="UP000035369">
    <property type="component" value="Unassembled WGS sequence"/>
</dbReference>
<dbReference type="GeneID" id="61779026"/>
<reference evidence="3 5" key="2">
    <citation type="submission" date="2018-02" db="EMBL/GenBank/DDBJ databases">
        <title>Characterization of Xanthomonas diversity in transplant houses and field plants.</title>
        <authorList>
            <person name="Abrahamian P."/>
            <person name="Timilsina S."/>
            <person name="Minsavage G.V."/>
            <person name="Goss E.M."/>
            <person name="Jones J.B."/>
            <person name="Vallad G.E."/>
        </authorList>
    </citation>
    <scope>NUCLEOTIDE SEQUENCE [LARGE SCALE GENOMIC DNA]</scope>
    <source>
        <strain evidence="3 5">GEV2132</strain>
    </source>
</reference>
<evidence type="ECO:0000313" key="1">
    <source>
        <dbReference type="EMBL" id="KLC02408.1"/>
    </source>
</evidence>
<dbReference type="AlphaFoldDB" id="A0A0G8UQN2"/>
<dbReference type="CDD" id="cd02440">
    <property type="entry name" value="AdoMet_MTases"/>
    <property type="match status" value="1"/>
</dbReference>
<dbReference type="EMBL" id="JAAGYU010000055">
    <property type="protein sequence ID" value="NEL77178.1"/>
    <property type="molecule type" value="Genomic_DNA"/>
</dbReference>
<proteinExistence type="predicted"/>
<reference evidence="2 6" key="3">
    <citation type="submission" date="2019-11" db="EMBL/GenBank/DDBJ databases">
        <title>Genome-resolved metagenomics to study the prevalence of co-infection and intraspecific heterogeneity among plant pathogen metapopulations.</title>
        <authorList>
            <person name="Newberry E."/>
            <person name="Bhandari R."/>
            <person name="Kemble J."/>
            <person name="Sikora E."/>
            <person name="Potnis N."/>
        </authorList>
    </citation>
    <scope>NUCLEOTIDE SEQUENCE [LARGE SCALE GENOMIC DNA]</scope>
    <source>
        <strain evidence="2">Xp_Tom_Tuscaloosa_18b</strain>
    </source>
</reference>
<reference evidence="1 4" key="1">
    <citation type="submission" date="2015-02" db="EMBL/GenBank/DDBJ databases">
        <title>Whole genome sequencing of multiple isolates of three species of pepper and tomato-infecting xanthomonads reveals genetic diversity in field strains and pinpoints effectors responsible for host specificity.</title>
        <authorList>
            <person name="Schwartz A."/>
            <person name="Dahlbeck D."/>
            <person name="Staskawicz B."/>
            <person name="Bart R."/>
            <person name="Potnis N."/>
            <person name="Minsavage G."/>
            <person name="Timilsina S."/>
            <person name="Goss E."/>
            <person name="Jones J."/>
            <person name="Vallad G."/>
            <person name="Barak J."/>
            <person name="Miller S."/>
            <person name="Ritchie D."/>
            <person name="Martins J.Jr."/>
            <person name="Patane J.S."/>
            <person name="Setubal J.C."/>
        </authorList>
    </citation>
    <scope>NUCLEOTIDE SEQUENCE [LARGE SCALE GENOMIC DNA]</scope>
    <source>
        <strain evidence="1 4">Xp3-15</strain>
    </source>
</reference>
<name>A0A0G8UQN2_XANPE</name>
<dbReference type="PANTHER" id="PTHR43861">
    <property type="entry name" value="TRANS-ACONITATE 2-METHYLTRANSFERASE-RELATED"/>
    <property type="match status" value="1"/>
</dbReference>
<evidence type="ECO:0000313" key="3">
    <source>
        <dbReference type="EMBL" id="RXD50504.1"/>
    </source>
</evidence>
<dbReference type="Proteomes" id="UP000471082">
    <property type="component" value="Unassembled WGS sequence"/>
</dbReference>